<reference evidence="1" key="1">
    <citation type="submission" date="2020-08" db="EMBL/GenBank/DDBJ databases">
        <title>Genome public.</title>
        <authorList>
            <person name="Liu C."/>
            <person name="Sun Q."/>
        </authorList>
    </citation>
    <scope>NUCLEOTIDE SEQUENCE</scope>
    <source>
        <strain evidence="1">NSJ-50</strain>
    </source>
</reference>
<proteinExistence type="predicted"/>
<dbReference type="Proteomes" id="UP000647416">
    <property type="component" value="Unassembled WGS sequence"/>
</dbReference>
<dbReference type="EMBL" id="JACRTE010000003">
    <property type="protein sequence ID" value="MBC8596007.1"/>
    <property type="molecule type" value="Genomic_DNA"/>
</dbReference>
<sequence length="49" mass="5624">MKPVQSSKSISLKDITANLRENITENHHRIIAVLRLSLLCKFNKIYTKG</sequence>
<accession>A0A926IMG3</accession>
<dbReference type="RefSeq" id="WP_262431577.1">
    <property type="nucleotide sequence ID" value="NZ_JACRTE010000003.1"/>
</dbReference>
<evidence type="ECO:0000313" key="2">
    <source>
        <dbReference type="Proteomes" id="UP000647416"/>
    </source>
</evidence>
<name>A0A926IMG3_9FIRM</name>
<comment type="caution">
    <text evidence="1">The sequence shown here is derived from an EMBL/GenBank/DDBJ whole genome shotgun (WGS) entry which is preliminary data.</text>
</comment>
<keyword evidence="2" id="KW-1185">Reference proteome</keyword>
<organism evidence="1 2">
    <name type="scientific">Qingrenia yutianensis</name>
    <dbReference type="NCBI Taxonomy" id="2763676"/>
    <lineage>
        <taxon>Bacteria</taxon>
        <taxon>Bacillati</taxon>
        <taxon>Bacillota</taxon>
        <taxon>Clostridia</taxon>
        <taxon>Eubacteriales</taxon>
        <taxon>Oscillospiraceae</taxon>
        <taxon>Qingrenia</taxon>
    </lineage>
</organism>
<protein>
    <submittedName>
        <fullName evidence="1">Uncharacterized protein</fullName>
    </submittedName>
</protein>
<gene>
    <name evidence="1" type="ORF">H8706_03875</name>
</gene>
<dbReference type="AlphaFoldDB" id="A0A926IMG3"/>
<evidence type="ECO:0000313" key="1">
    <source>
        <dbReference type="EMBL" id="MBC8596007.1"/>
    </source>
</evidence>